<comment type="caution">
    <text evidence="2">The sequence shown here is derived from an EMBL/GenBank/DDBJ whole genome shotgun (WGS) entry which is preliminary data.</text>
</comment>
<protein>
    <submittedName>
        <fullName evidence="2">Uncharacterized protein</fullName>
    </submittedName>
</protein>
<dbReference type="RefSeq" id="WP_307254173.1">
    <property type="nucleotide sequence ID" value="NZ_JAUSUV010000012.1"/>
</dbReference>
<reference evidence="2 3" key="1">
    <citation type="submission" date="2023-07" db="EMBL/GenBank/DDBJ databases">
        <title>Genomic Encyclopedia of Type Strains, Phase IV (KMG-IV): sequencing the most valuable type-strain genomes for metagenomic binning, comparative biology and taxonomic classification.</title>
        <authorList>
            <person name="Goeker M."/>
        </authorList>
    </citation>
    <scope>NUCLEOTIDE SEQUENCE [LARGE SCALE GENOMIC DNA]</scope>
    <source>
        <strain evidence="2 3">DSM 46876</strain>
    </source>
</reference>
<accession>A0AAJ1WUZ3</accession>
<evidence type="ECO:0000313" key="3">
    <source>
        <dbReference type="Proteomes" id="UP001238450"/>
    </source>
</evidence>
<evidence type="ECO:0000313" key="2">
    <source>
        <dbReference type="EMBL" id="MDQ0418451.1"/>
    </source>
</evidence>
<proteinExistence type="predicted"/>
<gene>
    <name evidence="2" type="ORF">J2Z48_002643</name>
</gene>
<name>A0AAJ1WUZ3_9BACL</name>
<feature type="chain" id="PRO_5042582916" evidence="1">
    <location>
        <begin position="24"/>
        <end position="201"/>
    </location>
</feature>
<feature type="signal peptide" evidence="1">
    <location>
        <begin position="1"/>
        <end position="23"/>
    </location>
</feature>
<dbReference type="AlphaFoldDB" id="A0AAJ1WUZ3"/>
<dbReference type="EMBL" id="JAUSUV010000012">
    <property type="protein sequence ID" value="MDQ0418451.1"/>
    <property type="molecule type" value="Genomic_DNA"/>
</dbReference>
<organism evidence="2 3">
    <name type="scientific">Croceifilum oryzae</name>
    <dbReference type="NCBI Taxonomy" id="1553429"/>
    <lineage>
        <taxon>Bacteria</taxon>
        <taxon>Bacillati</taxon>
        <taxon>Bacillota</taxon>
        <taxon>Bacilli</taxon>
        <taxon>Bacillales</taxon>
        <taxon>Thermoactinomycetaceae</taxon>
        <taxon>Croceifilum</taxon>
    </lineage>
</organism>
<keyword evidence="1" id="KW-0732">Signal</keyword>
<sequence>MKKIVSSLVAVSMLATAAIPVFASESTPVNQAQVNSMGQISEALKSKVEPYVKIENKQFKLVNEDKLRQKISSNDLATVKQSINLANEGIKTVPMTRVEGNAIVAPRGGISVLSIEGKTDYELHWWGWQVWLSQSVVRGIAELGWAGVGGTAGLIFKSIGAAFAAGLMAKAIEKFGVGNLPALYVEGTWLSIKEMTIKKQT</sequence>
<evidence type="ECO:0000256" key="1">
    <source>
        <dbReference type="SAM" id="SignalP"/>
    </source>
</evidence>
<dbReference type="Proteomes" id="UP001238450">
    <property type="component" value="Unassembled WGS sequence"/>
</dbReference>
<keyword evidence="3" id="KW-1185">Reference proteome</keyword>